<feature type="domain" description="Terminase large subunit-like endonuclease" evidence="2">
    <location>
        <begin position="282"/>
        <end position="565"/>
    </location>
</feature>
<dbReference type="KEGG" id="dcp:RN607_00655"/>
<dbReference type="PANTHER" id="PTHR41287:SF1">
    <property type="entry name" value="PROTEIN YMFN"/>
    <property type="match status" value="1"/>
</dbReference>
<dbReference type="Pfam" id="PF03354">
    <property type="entry name" value="TerL_ATPase"/>
    <property type="match status" value="1"/>
</dbReference>
<accession>A0AA96FCD4</accession>
<evidence type="ECO:0000259" key="1">
    <source>
        <dbReference type="Pfam" id="PF03354"/>
    </source>
</evidence>
<dbReference type="Pfam" id="PF20441">
    <property type="entry name" value="TerL_nuclease"/>
    <property type="match status" value="1"/>
</dbReference>
<feature type="domain" description="Terminase large subunit-like ATPase" evidence="1">
    <location>
        <begin position="92"/>
        <end position="270"/>
    </location>
</feature>
<gene>
    <name evidence="3" type="ORF">RN607_00655</name>
</gene>
<dbReference type="GO" id="GO:0004519">
    <property type="term" value="F:endonuclease activity"/>
    <property type="evidence" value="ECO:0007669"/>
    <property type="project" value="UniProtKB-KW"/>
</dbReference>
<dbReference type="InterPro" id="IPR005021">
    <property type="entry name" value="Terminase_largesu-like"/>
</dbReference>
<dbReference type="PANTHER" id="PTHR41287">
    <property type="match status" value="1"/>
</dbReference>
<proteinExistence type="predicted"/>
<dbReference type="AlphaFoldDB" id="A0AA96FCD4"/>
<sequence length="583" mass="64056">MTTATRSRREEEVELPPAAELRRLKISREVAWYMASRGIEFPKHPPLIKTPEPSEDPDAVFSPAAVDKVMRAFRALRHTQGRWAGKPLEPAPWQVAYIIAPIFGWVKLSEHGGMVRVARNAYIEMPRKNGKSTTAGGIALYLTGADGEQGAQVVAAATTKDQAGFVFAPIKKLAESSRKLKGRFKALTGKVIHPRSGSYFAVISSLADAQHGANLHGAIIDELHVHKTPDLVEALESGTGSREQPLVVTITTADDGKPNTIYARKRRYVERLAKKVFEDPTTYGVVFGLPQRSDPLNPANWPKANPGYPESPTHAYLVSAANKARNSPVELASFKRLHAGQRTKGGSSFVTLVQWDRNAGARIRREALKGRTAFGGLDLGSVSDLTALCWLLPYPDGRDGYDALWRFWTPEDNLERLDERTAGSASLWVQEGWLELTPGNVTDYEWVRERINEDCEHYDVESVGFDTWNSAALTNALLDDGVPLIETRQGYKTMSPAMKEAQRLVIKGRRGAPVLHHGGNPVMRWMVDNLSVAIDTAGNVKPDKKNSADKIDGWSALMNAISEANSEANLATSNYEDGGMTVA</sequence>
<protein>
    <submittedName>
        <fullName evidence="3">Terminase TerL endonuclease subunit</fullName>
    </submittedName>
</protein>
<dbReference type="RefSeq" id="WP_313543619.1">
    <property type="nucleotide sequence ID" value="NZ_CP134880.1"/>
</dbReference>
<dbReference type="EMBL" id="CP134880">
    <property type="protein sequence ID" value="WNM27543.1"/>
    <property type="molecule type" value="Genomic_DNA"/>
</dbReference>
<dbReference type="Proteomes" id="UP001303408">
    <property type="component" value="Chromosome"/>
</dbReference>
<keyword evidence="3" id="KW-0540">Nuclease</keyword>
<dbReference type="InterPro" id="IPR046462">
    <property type="entry name" value="TerL_nuclease"/>
</dbReference>
<evidence type="ECO:0000313" key="3">
    <source>
        <dbReference type="EMBL" id="WNM27543.1"/>
    </source>
</evidence>
<dbReference type="InterPro" id="IPR046461">
    <property type="entry name" value="TerL_ATPase"/>
</dbReference>
<name>A0AA96FCD4_9MICO</name>
<organism evidence="3">
    <name type="scientific">Demequina capsici</name>
    <dbReference type="NCBI Taxonomy" id="3075620"/>
    <lineage>
        <taxon>Bacteria</taxon>
        <taxon>Bacillati</taxon>
        <taxon>Actinomycetota</taxon>
        <taxon>Actinomycetes</taxon>
        <taxon>Micrococcales</taxon>
        <taxon>Demequinaceae</taxon>
        <taxon>Demequina</taxon>
    </lineage>
</organism>
<dbReference type="Gene3D" id="3.40.50.300">
    <property type="entry name" value="P-loop containing nucleotide triphosphate hydrolases"/>
    <property type="match status" value="1"/>
</dbReference>
<reference evidence="3" key="1">
    <citation type="submission" date="2023-09" db="EMBL/GenBank/DDBJ databases">
        <title>Demequina sp. a novel bacteria isolated from Capsicum annuum.</title>
        <authorList>
            <person name="Humaira Z."/>
            <person name="Lee J."/>
            <person name="Cho D."/>
        </authorList>
    </citation>
    <scope>NUCLEOTIDE SEQUENCE</scope>
    <source>
        <strain evidence="3">PMTSA13</strain>
    </source>
</reference>
<keyword evidence="3" id="KW-0255">Endonuclease</keyword>
<dbReference type="InterPro" id="IPR027417">
    <property type="entry name" value="P-loop_NTPase"/>
</dbReference>
<keyword evidence="3" id="KW-0378">Hydrolase</keyword>
<evidence type="ECO:0000259" key="2">
    <source>
        <dbReference type="Pfam" id="PF20441"/>
    </source>
</evidence>